<name>A0A2S0VNF2_9ALTE</name>
<reference evidence="1 2" key="1">
    <citation type="submission" date="2018-01" db="EMBL/GenBank/DDBJ databases">
        <title>Genome sequence of a Cantenovulum-like bacteria.</title>
        <authorList>
            <person name="Tan W.R."/>
            <person name="Lau N.-S."/>
            <person name="Go F."/>
            <person name="Amirul A.-A.A."/>
        </authorList>
    </citation>
    <scope>NUCLEOTIDE SEQUENCE [LARGE SCALE GENOMIC DNA]</scope>
    <source>
        <strain evidence="1 2">CCB-QB4</strain>
    </source>
</reference>
<dbReference type="Proteomes" id="UP000244441">
    <property type="component" value="Chromosome"/>
</dbReference>
<organism evidence="1 2">
    <name type="scientific">Saccharobesus litoralis</name>
    <dbReference type="NCBI Taxonomy" id="2172099"/>
    <lineage>
        <taxon>Bacteria</taxon>
        <taxon>Pseudomonadati</taxon>
        <taxon>Pseudomonadota</taxon>
        <taxon>Gammaproteobacteria</taxon>
        <taxon>Alteromonadales</taxon>
        <taxon>Alteromonadaceae</taxon>
        <taxon>Saccharobesus</taxon>
    </lineage>
</organism>
<sequence length="88" mass="10199">MSQVRQTIINTVFAAINECKKTAFDESNVDLDFYLGGDLGIDSREMLEIWYDIEKKLEVEVHDYEKRDIYTLENVIDVFAKKMAEATA</sequence>
<dbReference type="SUPFAM" id="SSF47336">
    <property type="entry name" value="ACP-like"/>
    <property type="match status" value="1"/>
</dbReference>
<keyword evidence="2" id="KW-1185">Reference proteome</keyword>
<dbReference type="OrthoDB" id="6430507at2"/>
<dbReference type="Gene3D" id="1.10.1200.10">
    <property type="entry name" value="ACP-like"/>
    <property type="match status" value="1"/>
</dbReference>
<accession>A0A2S0VNF2</accession>
<dbReference type="KEGG" id="cate:C2869_04260"/>
<dbReference type="AlphaFoldDB" id="A0A2S0VNF2"/>
<proteinExistence type="predicted"/>
<evidence type="ECO:0000313" key="2">
    <source>
        <dbReference type="Proteomes" id="UP000244441"/>
    </source>
</evidence>
<dbReference type="InterPro" id="IPR036736">
    <property type="entry name" value="ACP-like_sf"/>
</dbReference>
<protein>
    <submittedName>
        <fullName evidence="1">Acyl carrier protein</fullName>
    </submittedName>
</protein>
<dbReference type="RefSeq" id="WP_108601773.1">
    <property type="nucleotide sequence ID" value="NZ_CP026604.1"/>
</dbReference>
<dbReference type="EMBL" id="CP026604">
    <property type="protein sequence ID" value="AWB65699.1"/>
    <property type="molecule type" value="Genomic_DNA"/>
</dbReference>
<evidence type="ECO:0000313" key="1">
    <source>
        <dbReference type="EMBL" id="AWB65699.1"/>
    </source>
</evidence>
<gene>
    <name evidence="1" type="ORF">C2869_04260</name>
</gene>